<sequence length="136" mass="14599">MSPDFGTVLRQALHSLPIWGLALQPLQVAQSALAAGQQGINYSQRTGLQHLPLVSTRHRRCQILRDTPTAGRTPMISHPLPFVSDWPWQTLDQGVFSASSGVLPLPIGSSPWIGPFPASPRSPFEGPSQESQGLGG</sequence>
<gene>
    <name evidence="2" type="ORF">BO99DRAFT_156290</name>
</gene>
<evidence type="ECO:0000313" key="3">
    <source>
        <dbReference type="Proteomes" id="UP000249829"/>
    </source>
</evidence>
<dbReference type="Proteomes" id="UP000249829">
    <property type="component" value="Unassembled WGS sequence"/>
</dbReference>
<keyword evidence="3" id="KW-1185">Reference proteome</keyword>
<reference evidence="2 3" key="1">
    <citation type="submission" date="2018-02" db="EMBL/GenBank/DDBJ databases">
        <title>The genomes of Aspergillus section Nigri reveals drivers in fungal speciation.</title>
        <authorList>
            <consortium name="DOE Joint Genome Institute"/>
            <person name="Vesth T.C."/>
            <person name="Nybo J."/>
            <person name="Theobald S."/>
            <person name="Brandl J."/>
            <person name="Frisvad J.C."/>
            <person name="Nielsen K.F."/>
            <person name="Lyhne E.K."/>
            <person name="Kogle M.E."/>
            <person name="Kuo A."/>
            <person name="Riley R."/>
            <person name="Clum A."/>
            <person name="Nolan M."/>
            <person name="Lipzen A."/>
            <person name="Salamov A."/>
            <person name="Henrissat B."/>
            <person name="Wiebenga A."/>
            <person name="De vries R.P."/>
            <person name="Grigoriev I.V."/>
            <person name="Mortensen U.H."/>
            <person name="Andersen M.R."/>
            <person name="Baker S.E."/>
        </authorList>
    </citation>
    <scope>NUCLEOTIDE SEQUENCE [LARGE SCALE GENOMIC DNA]</scope>
    <source>
        <strain evidence="2 3">CBS 115571</strain>
    </source>
</reference>
<name>A0A2V5I5W2_ASPV1</name>
<protein>
    <submittedName>
        <fullName evidence="2">Uncharacterized protein</fullName>
    </submittedName>
</protein>
<feature type="region of interest" description="Disordered" evidence="1">
    <location>
        <begin position="116"/>
        <end position="136"/>
    </location>
</feature>
<proteinExistence type="predicted"/>
<evidence type="ECO:0000313" key="2">
    <source>
        <dbReference type="EMBL" id="PYI23900.1"/>
    </source>
</evidence>
<dbReference type="EMBL" id="KZ825104">
    <property type="protein sequence ID" value="PYI23900.1"/>
    <property type="molecule type" value="Genomic_DNA"/>
</dbReference>
<dbReference type="AlphaFoldDB" id="A0A2V5I5W2"/>
<accession>A0A2V5I5W2</accession>
<organism evidence="2 3">
    <name type="scientific">Aspergillus violaceofuscus (strain CBS 115571)</name>
    <dbReference type="NCBI Taxonomy" id="1450538"/>
    <lineage>
        <taxon>Eukaryota</taxon>
        <taxon>Fungi</taxon>
        <taxon>Dikarya</taxon>
        <taxon>Ascomycota</taxon>
        <taxon>Pezizomycotina</taxon>
        <taxon>Eurotiomycetes</taxon>
        <taxon>Eurotiomycetidae</taxon>
        <taxon>Eurotiales</taxon>
        <taxon>Aspergillaceae</taxon>
        <taxon>Aspergillus</taxon>
    </lineage>
</organism>
<evidence type="ECO:0000256" key="1">
    <source>
        <dbReference type="SAM" id="MobiDB-lite"/>
    </source>
</evidence>